<comment type="cofactor">
    <cofactor evidence="1">
        <name>Mn(2+)</name>
        <dbReference type="ChEBI" id="CHEBI:29035"/>
    </cofactor>
</comment>
<dbReference type="InterPro" id="IPR036457">
    <property type="entry name" value="PPM-type-like_dom_sf"/>
</dbReference>
<organism evidence="12 13">
    <name type="scientific">Ceratopteris richardii</name>
    <name type="common">Triangle waterfern</name>
    <dbReference type="NCBI Taxonomy" id="49495"/>
    <lineage>
        <taxon>Eukaryota</taxon>
        <taxon>Viridiplantae</taxon>
        <taxon>Streptophyta</taxon>
        <taxon>Embryophyta</taxon>
        <taxon>Tracheophyta</taxon>
        <taxon>Polypodiopsida</taxon>
        <taxon>Polypodiidae</taxon>
        <taxon>Polypodiales</taxon>
        <taxon>Pteridineae</taxon>
        <taxon>Pteridaceae</taxon>
        <taxon>Parkerioideae</taxon>
        <taxon>Ceratopteris</taxon>
    </lineage>
</organism>
<evidence type="ECO:0000259" key="11">
    <source>
        <dbReference type="PROSITE" id="PS51746"/>
    </source>
</evidence>
<dbReference type="AlphaFoldDB" id="A0A8T2UCP7"/>
<dbReference type="InterPro" id="IPR001932">
    <property type="entry name" value="PPM-type_phosphatase-like_dom"/>
</dbReference>
<keyword evidence="5 9" id="KW-0378">Hydrolase</keyword>
<dbReference type="Gene3D" id="3.60.40.10">
    <property type="entry name" value="PPM-type phosphatase domain"/>
    <property type="match status" value="1"/>
</dbReference>
<evidence type="ECO:0000256" key="5">
    <source>
        <dbReference type="ARBA" id="ARBA00022801"/>
    </source>
</evidence>
<dbReference type="GO" id="GO:0046872">
    <property type="term" value="F:metal ion binding"/>
    <property type="evidence" value="ECO:0007669"/>
    <property type="project" value="UniProtKB-KW"/>
</dbReference>
<comment type="similarity">
    <text evidence="9">Belongs to the PP2C family.</text>
</comment>
<feature type="region of interest" description="Disordered" evidence="10">
    <location>
        <begin position="29"/>
        <end position="52"/>
    </location>
</feature>
<dbReference type="GO" id="GO:0004722">
    <property type="term" value="F:protein serine/threonine phosphatase activity"/>
    <property type="evidence" value="ECO:0007669"/>
    <property type="project" value="UniProtKB-EC"/>
</dbReference>
<dbReference type="Proteomes" id="UP000825935">
    <property type="component" value="Chromosome 7"/>
</dbReference>
<dbReference type="SMART" id="SM00332">
    <property type="entry name" value="PP2Cc"/>
    <property type="match status" value="1"/>
</dbReference>
<evidence type="ECO:0000256" key="10">
    <source>
        <dbReference type="SAM" id="MobiDB-lite"/>
    </source>
</evidence>
<comment type="caution">
    <text evidence="12">The sequence shown here is derived from an EMBL/GenBank/DDBJ whole genome shotgun (WGS) entry which is preliminary data.</text>
</comment>
<evidence type="ECO:0000256" key="2">
    <source>
        <dbReference type="ARBA" id="ARBA00001946"/>
    </source>
</evidence>
<accession>A0A8T2UCP7</accession>
<feature type="region of interest" description="Disordered" evidence="10">
    <location>
        <begin position="179"/>
        <end position="204"/>
    </location>
</feature>
<reference evidence="12" key="1">
    <citation type="submission" date="2021-08" db="EMBL/GenBank/DDBJ databases">
        <title>WGS assembly of Ceratopteris richardii.</title>
        <authorList>
            <person name="Marchant D.B."/>
            <person name="Chen G."/>
            <person name="Jenkins J."/>
            <person name="Shu S."/>
            <person name="Leebens-Mack J."/>
            <person name="Grimwood J."/>
            <person name="Schmutz J."/>
            <person name="Soltis P."/>
            <person name="Soltis D."/>
            <person name="Chen Z.-H."/>
        </authorList>
    </citation>
    <scope>NUCLEOTIDE SEQUENCE</scope>
    <source>
        <strain evidence="12">Whitten #5841</strain>
        <tissue evidence="12">Leaf</tissue>
    </source>
</reference>
<sequence length="595" mass="64696">MDSNDPWSPFVLETRHIVHDDLLSTARRKRRATRMSYMPHRPRKRPAGDSSYGGGSICSFGNFLRDKSTAFECKYLGSICSEGRASRVLANGLQRSLSFPTDSYEISKSILCVTRIGIPYRRIRSQENKAECLQTYSVGLTLPKDTSNVPSPLVSSGHCVGKSPLHLAKAVSDIPLLHPGNASFERDKNSGDGGRNPSQKSNGNVDMYALERAKQSFDGIRTPSHELNSNLDTYTHKVDTRDSISPKLLTDDLHLVGRTALVKSTEGELCNISRDCTLMVNEARSPPSAKMLTCGRRREMEDTAVSAPSFMKIPKCSSSENAQSDADLSDLHFYAVYDGHGGSQASVYCAQRFHHALKEEITLCSLTGSSGTDDWKRAMSSCFMKVDKEVGGVCPYDTCNDIQSTANCCSGTIAPENVGTTAVVAVISSSEIAVANCGDSRALLCKGGEAIALSQDHKPDRVDETRRIEDAGGCVIPFKGHRVAGLLALSRAIGDRYLKRYVISEPDVICLERSDEDDFLILASDGLWDVIDNKTACDVARRCFASTCAGDIGSQCQRDELACAKAASSLVKLACSKGSEDNISVLVVDLRLRQQ</sequence>
<evidence type="ECO:0000256" key="1">
    <source>
        <dbReference type="ARBA" id="ARBA00001936"/>
    </source>
</evidence>
<evidence type="ECO:0000256" key="9">
    <source>
        <dbReference type="RuleBase" id="RU003465"/>
    </source>
</evidence>
<evidence type="ECO:0000256" key="6">
    <source>
        <dbReference type="ARBA" id="ARBA00022842"/>
    </source>
</evidence>
<proteinExistence type="inferred from homology"/>
<dbReference type="CDD" id="cd00143">
    <property type="entry name" value="PP2Cc"/>
    <property type="match status" value="1"/>
</dbReference>
<dbReference type="PROSITE" id="PS01032">
    <property type="entry name" value="PPM_1"/>
    <property type="match status" value="1"/>
</dbReference>
<dbReference type="FunFam" id="3.60.40.10:FF:000291">
    <property type="entry name" value="Protein phosphatase 2C 50"/>
    <property type="match status" value="1"/>
</dbReference>
<comment type="cofactor">
    <cofactor evidence="2">
        <name>Mg(2+)</name>
        <dbReference type="ChEBI" id="CHEBI:18420"/>
    </cofactor>
</comment>
<keyword evidence="7 9" id="KW-0904">Protein phosphatase</keyword>
<evidence type="ECO:0000256" key="8">
    <source>
        <dbReference type="ARBA" id="ARBA00023211"/>
    </source>
</evidence>
<protein>
    <recommendedName>
        <fullName evidence="3">protein-serine/threonine phosphatase</fullName>
        <ecNumber evidence="3">3.1.3.16</ecNumber>
    </recommendedName>
</protein>
<evidence type="ECO:0000256" key="3">
    <source>
        <dbReference type="ARBA" id="ARBA00013081"/>
    </source>
</evidence>
<evidence type="ECO:0000256" key="7">
    <source>
        <dbReference type="ARBA" id="ARBA00022912"/>
    </source>
</evidence>
<keyword evidence="4" id="KW-0479">Metal-binding</keyword>
<dbReference type="OrthoDB" id="10264738at2759"/>
<evidence type="ECO:0000256" key="4">
    <source>
        <dbReference type="ARBA" id="ARBA00022723"/>
    </source>
</evidence>
<gene>
    <name evidence="12" type="ORF">KP509_07G023100</name>
</gene>
<dbReference type="EC" id="3.1.3.16" evidence="3"/>
<keyword evidence="8" id="KW-0464">Manganese</keyword>
<dbReference type="PANTHER" id="PTHR47992">
    <property type="entry name" value="PROTEIN PHOSPHATASE"/>
    <property type="match status" value="1"/>
</dbReference>
<dbReference type="InterPro" id="IPR000222">
    <property type="entry name" value="PP2C_BS"/>
</dbReference>
<keyword evidence="6" id="KW-0460">Magnesium</keyword>
<dbReference type="InterPro" id="IPR015655">
    <property type="entry name" value="PP2C"/>
</dbReference>
<dbReference type="SUPFAM" id="SSF81606">
    <property type="entry name" value="PP2C-like"/>
    <property type="match status" value="1"/>
</dbReference>
<dbReference type="Pfam" id="PF00481">
    <property type="entry name" value="PP2C"/>
    <property type="match status" value="1"/>
</dbReference>
<evidence type="ECO:0000313" key="12">
    <source>
        <dbReference type="EMBL" id="KAH7432448.1"/>
    </source>
</evidence>
<dbReference type="PROSITE" id="PS51746">
    <property type="entry name" value="PPM_2"/>
    <property type="match status" value="1"/>
</dbReference>
<dbReference type="SMART" id="SM00331">
    <property type="entry name" value="PP2C_SIG"/>
    <property type="match status" value="1"/>
</dbReference>
<evidence type="ECO:0000313" key="13">
    <source>
        <dbReference type="Proteomes" id="UP000825935"/>
    </source>
</evidence>
<feature type="domain" description="PPM-type phosphatase" evidence="11">
    <location>
        <begin position="287"/>
        <end position="590"/>
    </location>
</feature>
<keyword evidence="13" id="KW-1185">Reference proteome</keyword>
<dbReference type="EMBL" id="CM035412">
    <property type="protein sequence ID" value="KAH7432448.1"/>
    <property type="molecule type" value="Genomic_DNA"/>
</dbReference>
<name>A0A8T2UCP7_CERRI</name>